<evidence type="ECO:0000313" key="3">
    <source>
        <dbReference type="Proteomes" id="UP000636709"/>
    </source>
</evidence>
<dbReference type="OrthoDB" id="671404at2759"/>
<evidence type="ECO:0000313" key="2">
    <source>
        <dbReference type="EMBL" id="KAF8722251.1"/>
    </source>
</evidence>
<organism evidence="2 3">
    <name type="scientific">Digitaria exilis</name>
    <dbReference type="NCBI Taxonomy" id="1010633"/>
    <lineage>
        <taxon>Eukaryota</taxon>
        <taxon>Viridiplantae</taxon>
        <taxon>Streptophyta</taxon>
        <taxon>Embryophyta</taxon>
        <taxon>Tracheophyta</taxon>
        <taxon>Spermatophyta</taxon>
        <taxon>Magnoliopsida</taxon>
        <taxon>Liliopsida</taxon>
        <taxon>Poales</taxon>
        <taxon>Poaceae</taxon>
        <taxon>PACMAD clade</taxon>
        <taxon>Panicoideae</taxon>
        <taxon>Panicodae</taxon>
        <taxon>Paniceae</taxon>
        <taxon>Anthephorinae</taxon>
        <taxon>Digitaria</taxon>
    </lineage>
</organism>
<dbReference type="AlphaFoldDB" id="A0A835EXB7"/>
<protein>
    <submittedName>
        <fullName evidence="2">Uncharacterized protein</fullName>
    </submittedName>
</protein>
<dbReference type="EMBL" id="JACEFO010001675">
    <property type="protein sequence ID" value="KAF8722251.1"/>
    <property type="molecule type" value="Genomic_DNA"/>
</dbReference>
<sequence>MVAVDPKSVPSAHLFTVVIDGVETAIHEGVLRSTGGGTVAVVAPGVLEVTRLHHVVVRGGGGGGEVRFTRCWHAAAEDVGAASFDRCDAVRVAGAARGVSVRRCRSADVERCAGAVAIRRCKGAARVRAARELRVGRCREADVAGCADVAVERCRAARADWCGALALGRCGSADVSRCGAVRVDRCRDASVSACGTVAVRRGRVSVVEAQKPMSPPPMYQQAEPVLASPVEIMSNNPYANKHDHDGTTGPTAQPPSHTFIPIPRSRASTSKHGQLTYPNHHQHQSNPMALVEAKPSGASTSAAQPIFLVVLDGVETPVHDEVTTLYGAAGGTVTVTGPGQLSAEGLRSVLVRGVAVVPVDNDDGEGGGGVATTTAVRFTLCADAAAECVGAASFDRCGAARVEVAREVSASRCRAAEVERAGKVTLERCRDARLRGGGFLRASRCRRADVESFGEARLARCKEARLDWCGTVEVDMCRAVDVSRCGAVTGERCRVVNAAGCGSVAVARAVVNMVEEERMQ</sequence>
<name>A0A835EXB7_9POAL</name>
<reference evidence="2" key="1">
    <citation type="submission" date="2020-07" db="EMBL/GenBank/DDBJ databases">
        <title>Genome sequence and genetic diversity analysis of an under-domesticated orphan crop, white fonio (Digitaria exilis).</title>
        <authorList>
            <person name="Bennetzen J.L."/>
            <person name="Chen S."/>
            <person name="Ma X."/>
            <person name="Wang X."/>
            <person name="Yssel A.E.J."/>
            <person name="Chaluvadi S.R."/>
            <person name="Johnson M."/>
            <person name="Gangashetty P."/>
            <person name="Hamidou F."/>
            <person name="Sanogo M.D."/>
            <person name="Zwaenepoel A."/>
            <person name="Wallace J."/>
            <person name="Van De Peer Y."/>
            <person name="Van Deynze A."/>
        </authorList>
    </citation>
    <scope>NUCLEOTIDE SEQUENCE</scope>
    <source>
        <tissue evidence="2">Leaves</tissue>
    </source>
</reference>
<gene>
    <name evidence="2" type="ORF">HU200_022560</name>
</gene>
<proteinExistence type="predicted"/>
<feature type="region of interest" description="Disordered" evidence="1">
    <location>
        <begin position="235"/>
        <end position="288"/>
    </location>
</feature>
<dbReference type="Proteomes" id="UP000636709">
    <property type="component" value="Unassembled WGS sequence"/>
</dbReference>
<comment type="caution">
    <text evidence="2">The sequence shown here is derived from an EMBL/GenBank/DDBJ whole genome shotgun (WGS) entry which is preliminary data.</text>
</comment>
<accession>A0A835EXB7</accession>
<evidence type="ECO:0000256" key="1">
    <source>
        <dbReference type="SAM" id="MobiDB-lite"/>
    </source>
</evidence>
<dbReference type="Gramene" id="Dexi9A01G0017880.1">
    <property type="protein sequence ID" value="Dexi9A01G0017880.1:cds"/>
    <property type="gene ID" value="Dexi9A01G0017880"/>
</dbReference>
<keyword evidence="3" id="KW-1185">Reference proteome</keyword>
<feature type="compositionally biased region" description="Polar residues" evidence="1">
    <location>
        <begin position="266"/>
        <end position="287"/>
    </location>
</feature>